<dbReference type="PROSITE" id="PS50008">
    <property type="entry name" value="PIPLC_Y_DOMAIN"/>
    <property type="match status" value="1"/>
</dbReference>
<evidence type="ECO:0000256" key="16">
    <source>
        <dbReference type="PIRSR" id="PIRSR000956-1"/>
    </source>
</evidence>
<dbReference type="PROSITE" id="PS50007">
    <property type="entry name" value="PIPLC_X_DOMAIN"/>
    <property type="match status" value="1"/>
</dbReference>
<evidence type="ECO:0000256" key="11">
    <source>
        <dbReference type="ARBA" id="ARBA00023224"/>
    </source>
</evidence>
<evidence type="ECO:0000256" key="5">
    <source>
        <dbReference type="ARBA" id="ARBA00022553"/>
    </source>
</evidence>
<dbReference type="Proteomes" id="UP000314980">
    <property type="component" value="Unassembled WGS sequence"/>
</dbReference>
<comment type="catalytic activity">
    <reaction evidence="14">
        <text>a 1,2-diacyl-sn-glycero-3-phospho-(1D-myo-inositol) + H2O = 1D-myo-inositol 1-phosphate + a 1,2-diacyl-sn-glycerol + H(+)</text>
        <dbReference type="Rhea" id="RHEA:43484"/>
        <dbReference type="ChEBI" id="CHEBI:15377"/>
        <dbReference type="ChEBI" id="CHEBI:15378"/>
        <dbReference type="ChEBI" id="CHEBI:17815"/>
        <dbReference type="ChEBI" id="CHEBI:57880"/>
        <dbReference type="ChEBI" id="CHEBI:58433"/>
    </reaction>
    <physiologicalReaction direction="left-to-right" evidence="14">
        <dbReference type="Rhea" id="RHEA:43485"/>
    </physiologicalReaction>
</comment>
<dbReference type="FunFam" id="2.60.40.150:FF:000008">
    <property type="entry name" value="1-phosphatidylinositol 4,5-bisphosphate phosphodiesterase"/>
    <property type="match status" value="1"/>
</dbReference>
<keyword evidence="18" id="KW-0175">Coiled coil</keyword>
<dbReference type="InterPro" id="IPR000008">
    <property type="entry name" value="C2_dom"/>
</dbReference>
<dbReference type="GO" id="GO:0051209">
    <property type="term" value="P:release of sequestered calcium ion into cytosol"/>
    <property type="evidence" value="ECO:0007669"/>
    <property type="project" value="TreeGrafter"/>
</dbReference>
<feature type="domain" description="C2" evidence="20">
    <location>
        <begin position="653"/>
        <end position="777"/>
    </location>
</feature>
<dbReference type="Gene3D" id="1.20.1230.10">
    <property type="entry name" value="Phospholipase C beta, distal C-terminal domain"/>
    <property type="match status" value="1"/>
</dbReference>
<keyword evidence="5" id="KW-0597">Phosphoprotein</keyword>
<dbReference type="SMART" id="SM00149">
    <property type="entry name" value="PLCYc"/>
    <property type="match status" value="1"/>
</dbReference>
<evidence type="ECO:0000256" key="7">
    <source>
        <dbReference type="ARBA" id="ARBA00022837"/>
    </source>
</evidence>
<dbReference type="InterPro" id="IPR011992">
    <property type="entry name" value="EF-hand-dom_pair"/>
</dbReference>
<dbReference type="GO" id="GO:0046488">
    <property type="term" value="P:phosphatidylinositol metabolic process"/>
    <property type="evidence" value="ECO:0007669"/>
    <property type="project" value="TreeGrafter"/>
</dbReference>
<dbReference type="FunFam" id="3.20.20.190:FF:000084">
    <property type="match status" value="1"/>
</dbReference>
<dbReference type="PROSITE" id="PS50004">
    <property type="entry name" value="C2"/>
    <property type="match status" value="1"/>
</dbReference>
<dbReference type="AlphaFoldDB" id="A0A4W6EJL7"/>
<protein>
    <recommendedName>
        <fullName evidence="15">1-phosphatidylinositol 4,5-bisphosphate phosphodiesterase</fullName>
        <ecNumber evidence="15">3.1.4.11</ecNumber>
    </recommendedName>
</protein>
<dbReference type="InterPro" id="IPR042531">
    <property type="entry name" value="PLC-beta_C_sf"/>
</dbReference>
<dbReference type="GO" id="GO:0005509">
    <property type="term" value="F:calcium ion binding"/>
    <property type="evidence" value="ECO:0007669"/>
    <property type="project" value="UniProtKB-UniRule"/>
</dbReference>
<dbReference type="InterPro" id="IPR001192">
    <property type="entry name" value="PI-PLC_fam"/>
</dbReference>
<dbReference type="InterPro" id="IPR017946">
    <property type="entry name" value="PLC-like_Pdiesterase_TIM-brl"/>
</dbReference>
<keyword evidence="11 15" id="KW-0807">Transducer</keyword>
<evidence type="ECO:0000313" key="22">
    <source>
        <dbReference type="Ensembl" id="ENSLCAP00010039257.1"/>
    </source>
</evidence>
<organism evidence="22 23">
    <name type="scientific">Lates calcarifer</name>
    <name type="common">Barramundi</name>
    <name type="synonym">Holocentrus calcarifer</name>
    <dbReference type="NCBI Taxonomy" id="8187"/>
    <lineage>
        <taxon>Eukaryota</taxon>
        <taxon>Metazoa</taxon>
        <taxon>Chordata</taxon>
        <taxon>Craniata</taxon>
        <taxon>Vertebrata</taxon>
        <taxon>Euteleostomi</taxon>
        <taxon>Actinopterygii</taxon>
        <taxon>Neopterygii</taxon>
        <taxon>Teleostei</taxon>
        <taxon>Neoteleostei</taxon>
        <taxon>Acanthomorphata</taxon>
        <taxon>Carangaria</taxon>
        <taxon>Carangaria incertae sedis</taxon>
        <taxon>Centropomidae</taxon>
        <taxon>Lates</taxon>
    </lineage>
</organism>
<dbReference type="Gene3D" id="1.10.238.10">
    <property type="entry name" value="EF-hand"/>
    <property type="match status" value="1"/>
</dbReference>
<keyword evidence="23" id="KW-1185">Reference proteome</keyword>
<keyword evidence="9 15" id="KW-0443">Lipid metabolism</keyword>
<feature type="binding site" evidence="17">
    <location>
        <position position="322"/>
    </location>
    <ligand>
        <name>Ca(2+)</name>
        <dbReference type="ChEBI" id="CHEBI:29108"/>
    </ligand>
</feature>
<evidence type="ECO:0000256" key="6">
    <source>
        <dbReference type="ARBA" id="ARBA00022801"/>
    </source>
</evidence>
<dbReference type="Gene3D" id="3.20.20.190">
    <property type="entry name" value="Phosphatidylinositol (PI) phosphodiesterase"/>
    <property type="match status" value="2"/>
</dbReference>
<dbReference type="GO" id="GO:0005737">
    <property type="term" value="C:cytoplasm"/>
    <property type="evidence" value="ECO:0007669"/>
    <property type="project" value="UniProtKB-SubCell"/>
</dbReference>
<feature type="active site" evidence="16">
    <location>
        <position position="321"/>
    </location>
</feature>
<keyword evidence="7 17" id="KW-0106">Calcium</keyword>
<keyword evidence="10" id="KW-0472">Membrane</keyword>
<dbReference type="SUPFAM" id="SSF49562">
    <property type="entry name" value="C2 domain (Calcium/lipid-binding domain, CaLB)"/>
    <property type="match status" value="1"/>
</dbReference>
<evidence type="ECO:0000256" key="18">
    <source>
        <dbReference type="SAM" id="Coils"/>
    </source>
</evidence>
<dbReference type="SUPFAM" id="SSF51695">
    <property type="entry name" value="PLC-like phosphodiesterases"/>
    <property type="match status" value="1"/>
</dbReference>
<sequence>MAGAKPGVHALQLKPVSVHEALKKGGKFIKWDEEPNSGPPTLVTLKVDPDGFFLYWTGGSNLVRLEHTHTNWSDPKLREVLGFGKGDNVEGKLVTVVYGNDLVNISFLNFQAMQEDTAKIWTDELFTLATNILSQNASRNTFLLKAYTKLKLQVNQDGKIPVKNILKMFSDKKRVETALEQCGLVNNRAEGIKPDDFTWEAFQKFLDSLCLRPEIQSIFEESGSKRKPFISLDQLMDFINRRQRDSRLNEVLYPPLKREQVRQIMEKYETNTSQLERDQISLQAFSRYLGGEENGIVPPERLDVIDDMNQPLSHYFINSSHNTYLTVGQLTGLSSVEMYRQVLLTGCRCVELDCWKACLNSLNHENDSQQAKMAEYCRTIFGDALLIDPLEKYPLVPGQLLPSPQEMLGKILVKNKKKHYHHRPSSGGSIRRIKTCMVMECYTQTYSSYNTKLKQISSAFVVDCPLTDSEGSQLLSNGEEKLAERMVKDSEPRKSIGGEGESEEDEEDEPVADPKKPNTDEGTASSEVNATEEMSTLVNYIEPVKFKSFEVATKRKKFFEMSSFVETKGMDTLKNSPSEFVEYNKNQLSRIYPKGTRVDSSNYMPQLFWNVGCQMVALNFQTLDLPMQLNMGVFEYNGRSGYLLKPEFMRRTDKHFDPFTENIVDGIVANTVKIRVISGQFLTDKKVGVYVEVDMFGLPADTKRKYRTKTSNGNSLDPVWDDDMFVFNKVVLPTLASLRIAVFEENGKFIGHRILPVSAIRPGYHYINLKTELNQPLLLPSLLVYTEAQDYIPNEHQEYAEALTNPIKHISQLHKRETQLAVLIEDNSEVRHIYIHVHSLEELRQQKNYVKLLKKQSKELKELRKKHLKKVYPQAGPHEPVQRELTALDQELEKQTVQLREWQLQELLKLRQELHSLEKEKQQTHLQEVTTHTHTHVMLVCNCVCREKKELQKILDRKRQNSISEAKSRDKEKLEEAQSRRQENLMLRHREVLQHIDKELPQVSQHTLTRTHIIMPSFHSFRSRSRFFFLLQSILKAKHSTPAHTALSATEEHPAGLLKQQSHIKLKLADEIQTANFSKS</sequence>
<dbReference type="Pfam" id="PF22631">
    <property type="entry name" value="PLCB1-4-like_EFh"/>
    <property type="match status" value="1"/>
</dbReference>
<feature type="compositionally biased region" description="Acidic residues" evidence="19">
    <location>
        <begin position="500"/>
        <end position="511"/>
    </location>
</feature>
<dbReference type="GO" id="GO:0016042">
    <property type="term" value="P:lipid catabolic process"/>
    <property type="evidence" value="ECO:0007669"/>
    <property type="project" value="UniProtKB-KW"/>
</dbReference>
<dbReference type="EC" id="3.1.4.11" evidence="15"/>
<keyword evidence="8 15" id="KW-0442">Lipid degradation</keyword>
<evidence type="ECO:0000256" key="12">
    <source>
        <dbReference type="ARBA" id="ARBA00023242"/>
    </source>
</evidence>
<evidence type="ECO:0000256" key="10">
    <source>
        <dbReference type="ARBA" id="ARBA00023136"/>
    </source>
</evidence>
<dbReference type="FunFam" id="1.10.238.10:FF:000048">
    <property type="entry name" value="1-phosphatidylinositol 4,5-bisphosphate phosphodiesterase"/>
    <property type="match status" value="1"/>
</dbReference>
<dbReference type="PANTHER" id="PTHR10336:SF11">
    <property type="entry name" value="1-PHOSPHATIDYLINOSITOL 4,5-BISPHOSPHATE PHOSPHODIESTERASE BETA-3"/>
    <property type="match status" value="1"/>
</dbReference>
<dbReference type="GO" id="GO:0120548">
    <property type="term" value="F:phosphatidylinositol phospholipase C activity"/>
    <property type="evidence" value="ECO:0007669"/>
    <property type="project" value="RHEA"/>
</dbReference>
<evidence type="ECO:0000256" key="13">
    <source>
        <dbReference type="ARBA" id="ARBA00023674"/>
    </source>
</evidence>
<evidence type="ECO:0000256" key="1">
    <source>
        <dbReference type="ARBA" id="ARBA00004123"/>
    </source>
</evidence>
<dbReference type="CDD" id="cd13361">
    <property type="entry name" value="PH_PLC_beta"/>
    <property type="match status" value="1"/>
</dbReference>
<dbReference type="Pfam" id="PF17787">
    <property type="entry name" value="PH_14"/>
    <property type="match status" value="1"/>
</dbReference>
<name>A0A4W6EJL7_LATCA</name>
<keyword evidence="17" id="KW-0479">Metal-binding</keyword>
<feature type="coiled-coil region" evidence="18">
    <location>
        <begin position="843"/>
        <end position="927"/>
    </location>
</feature>
<comment type="cofactor">
    <cofactor evidence="17">
        <name>Ca(2+)</name>
        <dbReference type="ChEBI" id="CHEBI:29108"/>
    </cofactor>
    <text evidence="17">Binds 1 Ca(2+) ion per subunit.</text>
</comment>
<dbReference type="Gene3D" id="2.60.40.150">
    <property type="entry name" value="C2 domain"/>
    <property type="match status" value="1"/>
</dbReference>
<feature type="compositionally biased region" description="Basic and acidic residues" evidence="19">
    <location>
        <begin position="483"/>
        <end position="496"/>
    </location>
</feature>
<keyword evidence="4" id="KW-0963">Cytoplasm</keyword>
<dbReference type="InterPro" id="IPR016280">
    <property type="entry name" value="PLC-beta"/>
</dbReference>
<feature type="region of interest" description="Disordered" evidence="19">
    <location>
        <begin position="958"/>
        <end position="980"/>
    </location>
</feature>
<dbReference type="GO" id="GO:0005634">
    <property type="term" value="C:nucleus"/>
    <property type="evidence" value="ECO:0007669"/>
    <property type="project" value="UniProtKB-SubCell"/>
</dbReference>
<dbReference type="GeneTree" id="ENSGT00940000160539"/>
<dbReference type="InterPro" id="IPR053945">
    <property type="entry name" value="PLCB1-4-like_EFh"/>
</dbReference>
<dbReference type="PANTHER" id="PTHR10336">
    <property type="entry name" value="PHOSPHOINOSITIDE-SPECIFIC PHOSPHOLIPASE C FAMILY PROTEIN"/>
    <property type="match status" value="1"/>
</dbReference>
<dbReference type="Pfam" id="PF00387">
    <property type="entry name" value="PI-PLC-Y"/>
    <property type="match status" value="1"/>
</dbReference>
<evidence type="ECO:0000256" key="14">
    <source>
        <dbReference type="ARBA" id="ARBA00023726"/>
    </source>
</evidence>
<evidence type="ECO:0000256" key="15">
    <source>
        <dbReference type="PIRNR" id="PIRNR000956"/>
    </source>
</evidence>
<comment type="catalytic activity">
    <reaction evidence="13">
        <text>a 1,2-diacyl-sn-glycero-3-phospho-(1D-myo-inositol-4,5-bisphosphate) + H2O = 1D-myo-inositol 1,4,5-trisphosphate + a 1,2-diacyl-sn-glycerol + H(+)</text>
        <dbReference type="Rhea" id="RHEA:33179"/>
        <dbReference type="ChEBI" id="CHEBI:15377"/>
        <dbReference type="ChEBI" id="CHEBI:15378"/>
        <dbReference type="ChEBI" id="CHEBI:17815"/>
        <dbReference type="ChEBI" id="CHEBI:58456"/>
        <dbReference type="ChEBI" id="CHEBI:203600"/>
        <dbReference type="EC" id="3.1.4.11"/>
    </reaction>
    <physiologicalReaction direction="left-to-right" evidence="13">
        <dbReference type="Rhea" id="RHEA:33180"/>
    </physiologicalReaction>
</comment>
<dbReference type="InterPro" id="IPR001711">
    <property type="entry name" value="PLipase_C_Pinositol-sp_Y"/>
</dbReference>
<dbReference type="InterPro" id="IPR037862">
    <property type="entry name" value="PLC-beta_PH"/>
</dbReference>
<evidence type="ECO:0000259" key="20">
    <source>
        <dbReference type="PROSITE" id="PS50004"/>
    </source>
</evidence>
<feature type="region of interest" description="Disordered" evidence="19">
    <location>
        <begin position="483"/>
        <end position="531"/>
    </location>
</feature>
<dbReference type="SUPFAM" id="SSF47473">
    <property type="entry name" value="EF-hand"/>
    <property type="match status" value="1"/>
</dbReference>
<dbReference type="GO" id="GO:0048015">
    <property type="term" value="P:phosphatidylinositol-mediated signaling"/>
    <property type="evidence" value="ECO:0007669"/>
    <property type="project" value="TreeGrafter"/>
</dbReference>
<feature type="compositionally biased region" description="Basic and acidic residues" evidence="19">
    <location>
        <begin position="966"/>
        <end position="980"/>
    </location>
</feature>
<dbReference type="CDD" id="cd08591">
    <property type="entry name" value="PI-PLCc_beta"/>
    <property type="match status" value="1"/>
</dbReference>
<dbReference type="FunFam" id="2.30.29.240:FF:000007">
    <property type="entry name" value="1-phosphatidylinositol 4,5-bisphosphate phosphodiesterase"/>
    <property type="match status" value="1"/>
</dbReference>
<feature type="binding site" evidence="17">
    <location>
        <position position="351"/>
    </location>
    <ligand>
        <name>Ca(2+)</name>
        <dbReference type="ChEBI" id="CHEBI:29108"/>
    </ligand>
</feature>
<dbReference type="Pfam" id="PF08703">
    <property type="entry name" value="PLC-beta_C"/>
    <property type="match status" value="1"/>
</dbReference>
<reference evidence="23" key="1">
    <citation type="submission" date="2015-09" db="EMBL/GenBank/DDBJ databases">
        <authorList>
            <person name="Sai Rama Sridatta P."/>
        </authorList>
    </citation>
    <scope>NUCLEOTIDE SEQUENCE [LARGE SCALE GENOMIC DNA]</scope>
</reference>
<evidence type="ECO:0000259" key="21">
    <source>
        <dbReference type="PROSITE" id="PS50008"/>
    </source>
</evidence>
<evidence type="ECO:0000313" key="23">
    <source>
        <dbReference type="Proteomes" id="UP000314980"/>
    </source>
</evidence>
<dbReference type="PRINTS" id="PR00390">
    <property type="entry name" value="PHPHLIPASEC"/>
</dbReference>
<dbReference type="GO" id="GO:0007186">
    <property type="term" value="P:G protein-coupled receptor signaling pathway"/>
    <property type="evidence" value="ECO:0007669"/>
    <property type="project" value="TreeGrafter"/>
</dbReference>
<evidence type="ECO:0000256" key="2">
    <source>
        <dbReference type="ARBA" id="ARBA00004370"/>
    </source>
</evidence>
<proteinExistence type="predicted"/>
<feature type="compositionally biased region" description="Polar residues" evidence="19">
    <location>
        <begin position="520"/>
        <end position="531"/>
    </location>
</feature>
<evidence type="ECO:0000256" key="17">
    <source>
        <dbReference type="PIRSR" id="PIRSR000956-2"/>
    </source>
</evidence>
<accession>A0A4W6EJL7</accession>
<evidence type="ECO:0000256" key="19">
    <source>
        <dbReference type="SAM" id="MobiDB-lite"/>
    </source>
</evidence>
<dbReference type="PIRSF" id="PIRSF000956">
    <property type="entry name" value="PLC-beta"/>
    <property type="match status" value="1"/>
</dbReference>
<dbReference type="SMART" id="SM00239">
    <property type="entry name" value="C2"/>
    <property type="match status" value="1"/>
</dbReference>
<evidence type="ECO:0000256" key="3">
    <source>
        <dbReference type="ARBA" id="ARBA00004496"/>
    </source>
</evidence>
<dbReference type="Ensembl" id="ENSLCAT00010040185.1">
    <property type="protein sequence ID" value="ENSLCAP00010039257.1"/>
    <property type="gene ID" value="ENSLCAG00010018321.1"/>
</dbReference>
<dbReference type="Pfam" id="PF00388">
    <property type="entry name" value="PI-PLC-X"/>
    <property type="match status" value="2"/>
</dbReference>
<evidence type="ECO:0000256" key="4">
    <source>
        <dbReference type="ARBA" id="ARBA00022490"/>
    </source>
</evidence>
<dbReference type="GO" id="GO:0004435">
    <property type="term" value="F:phosphatidylinositol-4,5-bisphosphate phospholipase C activity"/>
    <property type="evidence" value="ECO:0007669"/>
    <property type="project" value="UniProtKB-UniRule"/>
</dbReference>
<dbReference type="GO" id="GO:0016020">
    <property type="term" value="C:membrane"/>
    <property type="evidence" value="ECO:0007669"/>
    <property type="project" value="UniProtKB-SubCell"/>
</dbReference>
<dbReference type="SUPFAM" id="SSF50729">
    <property type="entry name" value="PH domain-like"/>
    <property type="match status" value="1"/>
</dbReference>
<feature type="binding site" evidence="17">
    <location>
        <position position="353"/>
    </location>
    <ligand>
        <name>Ca(2+)</name>
        <dbReference type="ChEBI" id="CHEBI:29108"/>
    </ligand>
</feature>
<reference evidence="22" key="2">
    <citation type="submission" date="2025-08" db="UniProtKB">
        <authorList>
            <consortium name="Ensembl"/>
        </authorList>
    </citation>
    <scope>IDENTIFICATION</scope>
</reference>
<dbReference type="CDD" id="cd00275">
    <property type="entry name" value="C2_PLC_like"/>
    <property type="match status" value="1"/>
</dbReference>
<gene>
    <name evidence="22" type="primary">PLCB3</name>
    <name evidence="22" type="synonym">plcb3</name>
</gene>
<reference evidence="22" key="3">
    <citation type="submission" date="2025-09" db="UniProtKB">
        <authorList>
            <consortium name="Ensembl"/>
        </authorList>
    </citation>
    <scope>IDENTIFICATION</scope>
</reference>
<feature type="domain" description="PI-PLC Y-box" evidence="21">
    <location>
        <begin position="534"/>
        <end position="650"/>
    </location>
</feature>
<dbReference type="SUPFAM" id="SSF69989">
    <property type="entry name" value="C-terminal domain of PLC-beta"/>
    <property type="match status" value="1"/>
</dbReference>
<evidence type="ECO:0000256" key="8">
    <source>
        <dbReference type="ARBA" id="ARBA00022963"/>
    </source>
</evidence>
<dbReference type="InterPro" id="IPR000909">
    <property type="entry name" value="PLipase_C_PInositol-sp_X_dom"/>
</dbReference>
<dbReference type="InterPro" id="IPR035892">
    <property type="entry name" value="C2_domain_sf"/>
</dbReference>
<comment type="subcellular location">
    <subcellularLocation>
        <location evidence="3">Cytoplasm</location>
    </subcellularLocation>
    <subcellularLocation>
        <location evidence="2">Membrane</location>
    </subcellularLocation>
    <subcellularLocation>
        <location evidence="1">Nucleus</location>
    </subcellularLocation>
</comment>
<dbReference type="SMART" id="SM00148">
    <property type="entry name" value="PLCXc"/>
    <property type="match status" value="1"/>
</dbReference>
<dbReference type="Gene3D" id="2.30.29.240">
    <property type="match status" value="1"/>
</dbReference>
<keyword evidence="6 15" id="KW-0378">Hydrolase</keyword>
<evidence type="ECO:0000256" key="9">
    <source>
        <dbReference type="ARBA" id="ARBA00023098"/>
    </source>
</evidence>
<keyword evidence="12" id="KW-0539">Nucleus</keyword>
<dbReference type="GO" id="GO:0005516">
    <property type="term" value="F:calmodulin binding"/>
    <property type="evidence" value="ECO:0007669"/>
    <property type="project" value="TreeGrafter"/>
</dbReference>
<dbReference type="InterPro" id="IPR014815">
    <property type="entry name" value="PLC-beta_C"/>
</dbReference>